<dbReference type="Proteomes" id="UP001378592">
    <property type="component" value="Unassembled WGS sequence"/>
</dbReference>
<name>A0AAN9WQD8_9ORTH</name>
<dbReference type="EMBL" id="JAZDUA010000017">
    <property type="protein sequence ID" value="KAK7873093.1"/>
    <property type="molecule type" value="Genomic_DNA"/>
</dbReference>
<proteinExistence type="predicted"/>
<evidence type="ECO:0000256" key="1">
    <source>
        <dbReference type="SAM" id="Coils"/>
    </source>
</evidence>
<evidence type="ECO:0000313" key="3">
    <source>
        <dbReference type="EMBL" id="KAK7873093.1"/>
    </source>
</evidence>
<reference evidence="3 4" key="1">
    <citation type="submission" date="2024-03" db="EMBL/GenBank/DDBJ databases">
        <title>The genome assembly and annotation of the cricket Gryllus longicercus Weissman &amp; Gray.</title>
        <authorList>
            <person name="Szrajer S."/>
            <person name="Gray D."/>
            <person name="Ylla G."/>
        </authorList>
    </citation>
    <scope>NUCLEOTIDE SEQUENCE [LARGE SCALE GENOMIC DNA]</scope>
    <source>
        <strain evidence="3">DAG 2021-001</strain>
        <tissue evidence="3">Whole body minus gut</tissue>
    </source>
</reference>
<feature type="coiled-coil region" evidence="1">
    <location>
        <begin position="200"/>
        <end position="275"/>
    </location>
</feature>
<organism evidence="3 4">
    <name type="scientific">Gryllus longicercus</name>
    <dbReference type="NCBI Taxonomy" id="2509291"/>
    <lineage>
        <taxon>Eukaryota</taxon>
        <taxon>Metazoa</taxon>
        <taxon>Ecdysozoa</taxon>
        <taxon>Arthropoda</taxon>
        <taxon>Hexapoda</taxon>
        <taxon>Insecta</taxon>
        <taxon>Pterygota</taxon>
        <taxon>Neoptera</taxon>
        <taxon>Polyneoptera</taxon>
        <taxon>Orthoptera</taxon>
        <taxon>Ensifera</taxon>
        <taxon>Gryllidea</taxon>
        <taxon>Grylloidea</taxon>
        <taxon>Gryllidae</taxon>
        <taxon>Gryllinae</taxon>
        <taxon>Gryllus</taxon>
    </lineage>
</organism>
<evidence type="ECO:0000313" key="4">
    <source>
        <dbReference type="Proteomes" id="UP001378592"/>
    </source>
</evidence>
<accession>A0AAN9WQD8</accession>
<keyword evidence="4" id="KW-1185">Reference proteome</keyword>
<evidence type="ECO:0000256" key="2">
    <source>
        <dbReference type="SAM" id="MobiDB-lite"/>
    </source>
</evidence>
<protein>
    <submittedName>
        <fullName evidence="3">Uncharacterized protein</fullName>
    </submittedName>
</protein>
<comment type="caution">
    <text evidence="3">The sequence shown here is derived from an EMBL/GenBank/DDBJ whole genome shotgun (WGS) entry which is preliminary data.</text>
</comment>
<feature type="region of interest" description="Disordered" evidence="2">
    <location>
        <begin position="1"/>
        <end position="20"/>
    </location>
</feature>
<dbReference type="AlphaFoldDB" id="A0AAN9WQD8"/>
<keyword evidence="1" id="KW-0175">Coiled coil</keyword>
<sequence>MLTPCKSVENRQDDLSADEDILENTKPNLISFSLSTSSSNYTVSATNSSQRDVEVECFSGHQLSSFEHFRTSGEIKLPITVIPLTSPIADPPETIVSSCSDSSANANLFTEGTCTKCSKTDIFLESTSVKNNSVIVHSGVRSSSMCSLYENSLRNDMPRFASHPQLNAHLDSKRSILTRSLSSITLKHRSHAYDHVESKVKHYIKQLKRERVEANEHQEKSEVNVPPPKEDSVVIQLQQEVEKLQSYLEERDLLLQEVQANYHSLLLQYGEAKNKLDQLRFTSATPEQAAKSVQTQSQLKPYPETSLVDPYKTDQLTVLEKVVHESDNQISSPNKCTLSIIKDEKGQKENNKIGQNTEVNDTDHFKLDIEAKGSNGLSEENNTSYSPDMAALKVSSWFSSLPWQLLPVPSCYGSLGSSGNISNQLLDCAPTVFIDKNEDEKVGESSEQLWMKNCNSRDQPLEDHNVAVAEGENLCFPPMEKCYCWTLNNIQDCPILEGKSSVESVKDEMNNDPMEVLCVPPLDLERLNNTALPQGSSVSKHLYLSEDSLSSVCSQQSSFDEKCSFKPTRVANQMYLETPTSYKSIAINPGRAVEAKADDRSSVVSLCREQQSFRKNDHYLKSSSIKSNQKEGNWEKVNDQRPCCLKKIMQRCCVDDIHICYHWKKTSNHQLLRCEQCVLRDSLIPSDSQILGNLKQCLGNMSVCAEGLRKRSEAIESFLTNLLDSHL</sequence>
<gene>
    <name evidence="3" type="ORF">R5R35_000373</name>
</gene>